<name>A0A0A9HE89_ARUDO</name>
<reference evidence="2" key="2">
    <citation type="journal article" date="2015" name="Data Brief">
        <title>Shoot transcriptome of the giant reed, Arundo donax.</title>
        <authorList>
            <person name="Barrero R.A."/>
            <person name="Guerrero F.D."/>
            <person name="Moolhuijzen P."/>
            <person name="Goolsby J.A."/>
            <person name="Tidwell J."/>
            <person name="Bellgard S.E."/>
            <person name="Bellgard M.I."/>
        </authorList>
    </citation>
    <scope>NUCLEOTIDE SEQUENCE</scope>
    <source>
        <tissue evidence="2">Shoot tissue taken approximately 20 cm above the soil surface</tissue>
    </source>
</reference>
<accession>A0A0A9HE89</accession>
<proteinExistence type="predicted"/>
<reference evidence="2" key="1">
    <citation type="submission" date="2014-09" db="EMBL/GenBank/DDBJ databases">
        <authorList>
            <person name="Magalhaes I.L.F."/>
            <person name="Oliveira U."/>
            <person name="Santos F.R."/>
            <person name="Vidigal T.H.D.A."/>
            <person name="Brescovit A.D."/>
            <person name="Santos A.J."/>
        </authorList>
    </citation>
    <scope>NUCLEOTIDE SEQUENCE</scope>
    <source>
        <tissue evidence="2">Shoot tissue taken approximately 20 cm above the soil surface</tissue>
    </source>
</reference>
<evidence type="ECO:0000256" key="1">
    <source>
        <dbReference type="SAM" id="MobiDB-lite"/>
    </source>
</evidence>
<protein>
    <submittedName>
        <fullName evidence="2">Uncharacterized protein</fullName>
    </submittedName>
</protein>
<dbReference type="EMBL" id="GBRH01164750">
    <property type="protein sequence ID" value="JAE33146.1"/>
    <property type="molecule type" value="Transcribed_RNA"/>
</dbReference>
<dbReference type="AlphaFoldDB" id="A0A0A9HE89"/>
<evidence type="ECO:0000313" key="2">
    <source>
        <dbReference type="EMBL" id="JAE33146.1"/>
    </source>
</evidence>
<organism evidence="2">
    <name type="scientific">Arundo donax</name>
    <name type="common">Giant reed</name>
    <name type="synonym">Donax arundinaceus</name>
    <dbReference type="NCBI Taxonomy" id="35708"/>
    <lineage>
        <taxon>Eukaryota</taxon>
        <taxon>Viridiplantae</taxon>
        <taxon>Streptophyta</taxon>
        <taxon>Embryophyta</taxon>
        <taxon>Tracheophyta</taxon>
        <taxon>Spermatophyta</taxon>
        <taxon>Magnoliopsida</taxon>
        <taxon>Liliopsida</taxon>
        <taxon>Poales</taxon>
        <taxon>Poaceae</taxon>
        <taxon>PACMAD clade</taxon>
        <taxon>Arundinoideae</taxon>
        <taxon>Arundineae</taxon>
        <taxon>Arundo</taxon>
    </lineage>
</organism>
<sequence>MKKHRMNSSGAASIRAAWSSKPNAL</sequence>
<feature type="region of interest" description="Disordered" evidence="1">
    <location>
        <begin position="1"/>
        <end position="25"/>
    </location>
</feature>